<protein>
    <submittedName>
        <fullName evidence="1">DUF2732 family protein</fullName>
    </submittedName>
</protein>
<proteinExistence type="predicted"/>
<dbReference type="Proteomes" id="UP001359469">
    <property type="component" value="Unassembled WGS sequence"/>
</dbReference>
<reference evidence="1 2" key="1">
    <citation type="submission" date="2024-03" db="EMBL/GenBank/DDBJ databases">
        <title>Analysis of soft rot Pectobacteriaceae population diversity in US potato growing regions between 2016 and 2022.</title>
        <authorList>
            <person name="Ma X."/>
            <person name="Zhang X."/>
            <person name="Stodghill P."/>
            <person name="Rioux R."/>
            <person name="Babler B."/>
            <person name="Shrestha S."/>
            <person name="Babler B."/>
            <person name="Rivedal H."/>
            <person name="Frost K."/>
            <person name="Hao J."/>
            <person name="Secor G."/>
            <person name="Swingle B."/>
        </authorList>
    </citation>
    <scope>NUCLEOTIDE SEQUENCE [LARGE SCALE GENOMIC DNA]</scope>
    <source>
        <strain evidence="1 2">SR64</strain>
    </source>
</reference>
<dbReference type="RefSeq" id="WP_050583301.1">
    <property type="nucleotide sequence ID" value="NZ_CP161827.1"/>
</dbReference>
<keyword evidence="2" id="KW-1185">Reference proteome</keyword>
<dbReference type="EMBL" id="JBBBOO010000029">
    <property type="protein sequence ID" value="MEI7066018.1"/>
    <property type="molecule type" value="Genomic_DNA"/>
</dbReference>
<sequence>MKNTRTIRTIPRQTPDSYAVWKADFAHRYSEYLEQLAQHAWQERLSAQELVVLLQQEAEKIRHQMWEAH</sequence>
<evidence type="ECO:0000313" key="1">
    <source>
        <dbReference type="EMBL" id="MEI7066018.1"/>
    </source>
</evidence>
<dbReference type="InterPro" id="IPR020126">
    <property type="entry name" value="DUF2732"/>
</dbReference>
<organism evidence="1 2">
    <name type="scientific">Dickeya chrysanthemi</name>
    <name type="common">Pectobacterium chrysanthemi</name>
    <name type="synonym">Erwinia chrysanthemi</name>
    <dbReference type="NCBI Taxonomy" id="556"/>
    <lineage>
        <taxon>Bacteria</taxon>
        <taxon>Pseudomonadati</taxon>
        <taxon>Pseudomonadota</taxon>
        <taxon>Gammaproteobacteria</taxon>
        <taxon>Enterobacterales</taxon>
        <taxon>Pectobacteriaceae</taxon>
        <taxon>Dickeya</taxon>
    </lineage>
</organism>
<dbReference type="Pfam" id="PF10809">
    <property type="entry name" value="DUF2732"/>
    <property type="match status" value="1"/>
</dbReference>
<gene>
    <name evidence="1" type="ORF">WCU84_20560</name>
</gene>
<name>A0ABU8JSE4_DICCH</name>
<comment type="caution">
    <text evidence="1">The sequence shown here is derived from an EMBL/GenBank/DDBJ whole genome shotgun (WGS) entry which is preliminary data.</text>
</comment>
<accession>A0ABU8JSE4</accession>
<evidence type="ECO:0000313" key="2">
    <source>
        <dbReference type="Proteomes" id="UP001359469"/>
    </source>
</evidence>